<dbReference type="SUPFAM" id="SSF82771">
    <property type="entry name" value="GIY-YIG endonuclease"/>
    <property type="match status" value="1"/>
</dbReference>
<organism evidence="1 2">
    <name type="scientific">Mucilaginibacter mali</name>
    <dbReference type="NCBI Taxonomy" id="2740462"/>
    <lineage>
        <taxon>Bacteria</taxon>
        <taxon>Pseudomonadati</taxon>
        <taxon>Bacteroidota</taxon>
        <taxon>Sphingobacteriia</taxon>
        <taxon>Sphingobacteriales</taxon>
        <taxon>Sphingobacteriaceae</taxon>
        <taxon>Mucilaginibacter</taxon>
    </lineage>
</organism>
<dbReference type="KEGG" id="mmab:HQ865_16705"/>
<keyword evidence="2" id="KW-1185">Reference proteome</keyword>
<dbReference type="EMBL" id="CP054139">
    <property type="protein sequence ID" value="QKJ31332.1"/>
    <property type="molecule type" value="Genomic_DNA"/>
</dbReference>
<dbReference type="RefSeq" id="WP_173415993.1">
    <property type="nucleotide sequence ID" value="NZ_CP054139.1"/>
</dbReference>
<dbReference type="AlphaFoldDB" id="A0A7D4QGR8"/>
<evidence type="ECO:0008006" key="3">
    <source>
        <dbReference type="Google" id="ProtNLM"/>
    </source>
</evidence>
<accession>A0A7D4QGR8</accession>
<reference evidence="1 2" key="1">
    <citation type="submission" date="2020-05" db="EMBL/GenBank/DDBJ databases">
        <title>Mucilaginibacter mali sp. nov.</title>
        <authorList>
            <person name="Kim H.S."/>
            <person name="Lee K.C."/>
            <person name="Suh M.K."/>
            <person name="Kim J.-S."/>
            <person name="Han K.-I."/>
            <person name="Eom M.K."/>
            <person name="Shin Y.K."/>
            <person name="Lee J.-S."/>
        </authorList>
    </citation>
    <scope>NUCLEOTIDE SEQUENCE [LARGE SCALE GENOMIC DNA]</scope>
    <source>
        <strain evidence="1 2">G2-14</strain>
    </source>
</reference>
<gene>
    <name evidence="1" type="ORF">HQ865_16705</name>
</gene>
<protein>
    <recommendedName>
        <fullName evidence="3">GIY-YIG domain-containing protein</fullName>
    </recommendedName>
</protein>
<evidence type="ECO:0000313" key="1">
    <source>
        <dbReference type="EMBL" id="QKJ31332.1"/>
    </source>
</evidence>
<sequence length="158" mass="18518">MFQSIEKLKHEGFEGFKTIQELNNNHDIIPKQKGVYFILNDKTIEPVFLETGCGGYYKQKNPNVIPEVLKKNWVKHTHTLYIGKANNLRRRLKLYLDFGKGRPVSHQGGRYIWQLSHSDDLIVCWKILDSEVPRSIEEELIRSFKSQFGDRPFANLQD</sequence>
<name>A0A7D4QGR8_9SPHI</name>
<dbReference type="Proteomes" id="UP000505355">
    <property type="component" value="Chromosome"/>
</dbReference>
<dbReference type="InterPro" id="IPR035901">
    <property type="entry name" value="GIY-YIG_endonuc_sf"/>
</dbReference>
<evidence type="ECO:0000313" key="2">
    <source>
        <dbReference type="Proteomes" id="UP000505355"/>
    </source>
</evidence>
<proteinExistence type="predicted"/>